<proteinExistence type="predicted"/>
<gene>
    <name evidence="1" type="ORF">SAMN05216251_102159</name>
</gene>
<dbReference type="PANTHER" id="PTHR38589">
    <property type="entry name" value="BLR0621 PROTEIN"/>
    <property type="match status" value="1"/>
</dbReference>
<accession>A0A1I1YSN2</accession>
<dbReference type="PANTHER" id="PTHR38589:SF1">
    <property type="entry name" value="BLR0621 PROTEIN"/>
    <property type="match status" value="1"/>
</dbReference>
<name>A0A1I1YSN2_9ACTN</name>
<dbReference type="AlphaFoldDB" id="A0A1I1YSN2"/>
<evidence type="ECO:0000313" key="2">
    <source>
        <dbReference type="Proteomes" id="UP000199323"/>
    </source>
</evidence>
<protein>
    <submittedName>
        <fullName evidence="1">L,D-peptidoglycan transpeptidase YkuD, ErfK/YbiS/YcfS/YnhG family</fullName>
    </submittedName>
</protein>
<organism evidence="1 2">
    <name type="scientific">Actinacidiphila alni</name>
    <dbReference type="NCBI Taxonomy" id="380248"/>
    <lineage>
        <taxon>Bacteria</taxon>
        <taxon>Bacillati</taxon>
        <taxon>Actinomycetota</taxon>
        <taxon>Actinomycetes</taxon>
        <taxon>Kitasatosporales</taxon>
        <taxon>Streptomycetaceae</taxon>
        <taxon>Actinacidiphila</taxon>
    </lineage>
</organism>
<dbReference type="STRING" id="380248.SAMN05216251_102159"/>
<sequence>MKAPAPPVETTDLVTLVKGPRPAMRTAAAPTAARSAAAATAALLAVLAVSPLLSGCSASDSGARPSHVSEVGPLSTVVTGPAGRAGRSAPEPAPARLPGLGPRTLAQVPATARQAVLVTGAGADSPDAKVTLYTRDATAGWRPAGPVWTAHNALKGWTDTHHEGDLRSPIGVFGLSDAGGRLADPGAKLPYDHAPIGFTVHGTGFRGEPLRGAFDYVIAIDYNHVPGTSPRDWTRPLGASRGGGIWLHVDHGGPTQGCVSLPQQAMRTLLRTLDPKLRPVVVMGDAAALAR</sequence>
<dbReference type="Proteomes" id="UP000199323">
    <property type="component" value="Unassembled WGS sequence"/>
</dbReference>
<reference evidence="1 2" key="1">
    <citation type="submission" date="2016-10" db="EMBL/GenBank/DDBJ databases">
        <authorList>
            <person name="de Groot N.N."/>
        </authorList>
    </citation>
    <scope>NUCLEOTIDE SEQUENCE [LARGE SCALE GENOMIC DNA]</scope>
    <source>
        <strain evidence="1 2">CGMCC 4.3510</strain>
    </source>
</reference>
<dbReference type="EMBL" id="FONG01000002">
    <property type="protein sequence ID" value="SFE22449.1"/>
    <property type="molecule type" value="Genomic_DNA"/>
</dbReference>
<evidence type="ECO:0000313" key="1">
    <source>
        <dbReference type="EMBL" id="SFE22449.1"/>
    </source>
</evidence>
<keyword evidence="2" id="KW-1185">Reference proteome</keyword>